<protein>
    <submittedName>
        <fullName evidence="1">Uncharacterized protein</fullName>
    </submittedName>
</protein>
<gene>
    <name evidence="1" type="ORF">KC01_LOCUS27432</name>
</gene>
<dbReference type="EMBL" id="OZ035845">
    <property type="protein sequence ID" value="CAL1599109.1"/>
    <property type="molecule type" value="Genomic_DNA"/>
</dbReference>
<name>A0AAV2LHN3_KNICA</name>
<proteinExistence type="predicted"/>
<keyword evidence="2" id="KW-1185">Reference proteome</keyword>
<evidence type="ECO:0000313" key="1">
    <source>
        <dbReference type="EMBL" id="CAL1599109.1"/>
    </source>
</evidence>
<evidence type="ECO:0000313" key="2">
    <source>
        <dbReference type="Proteomes" id="UP001497482"/>
    </source>
</evidence>
<sequence>MLENPLHPLYELDWVEGVLQHLHQATDPNNTPLFKPSMLQCWRIQWVHILRSCLSDPEVEGGILYRHGGTLQLNHVSREGAKVPAWIPIRGTSQQEGYHFQQAQWMTGTQASSELFQAQGLTGVCRWNFQRLVDLKQPGVCLPSVFDPALMQSVNTVSKCVRFGLEYAEPECRPVPLDWDKH</sequence>
<dbReference type="AlphaFoldDB" id="A0AAV2LHN3"/>
<organism evidence="1 2">
    <name type="scientific">Knipowitschia caucasica</name>
    <name type="common">Caucasian dwarf goby</name>
    <name type="synonym">Pomatoschistus caucasicus</name>
    <dbReference type="NCBI Taxonomy" id="637954"/>
    <lineage>
        <taxon>Eukaryota</taxon>
        <taxon>Metazoa</taxon>
        <taxon>Chordata</taxon>
        <taxon>Craniata</taxon>
        <taxon>Vertebrata</taxon>
        <taxon>Euteleostomi</taxon>
        <taxon>Actinopterygii</taxon>
        <taxon>Neopterygii</taxon>
        <taxon>Teleostei</taxon>
        <taxon>Neoteleostei</taxon>
        <taxon>Acanthomorphata</taxon>
        <taxon>Gobiaria</taxon>
        <taxon>Gobiiformes</taxon>
        <taxon>Gobioidei</taxon>
        <taxon>Gobiidae</taxon>
        <taxon>Gobiinae</taxon>
        <taxon>Knipowitschia</taxon>
    </lineage>
</organism>
<dbReference type="Proteomes" id="UP001497482">
    <property type="component" value="Chromosome 23"/>
</dbReference>
<accession>A0AAV2LHN3</accession>
<reference evidence="1 2" key="1">
    <citation type="submission" date="2024-04" db="EMBL/GenBank/DDBJ databases">
        <authorList>
            <person name="Waldvogel A.-M."/>
            <person name="Schoenle A."/>
        </authorList>
    </citation>
    <scope>NUCLEOTIDE SEQUENCE [LARGE SCALE GENOMIC DNA]</scope>
</reference>